<evidence type="ECO:0000313" key="4">
    <source>
        <dbReference type="WBParaSite" id="PTRK_0001626800.1"/>
    </source>
</evidence>
<dbReference type="SMART" id="SM00233">
    <property type="entry name" value="PH"/>
    <property type="match status" value="1"/>
</dbReference>
<dbReference type="Gene3D" id="1.10.472.80">
    <property type="entry name" value="Ypt/Rab-GAP domain of gyp1p, domain 3"/>
    <property type="match status" value="1"/>
</dbReference>
<dbReference type="InterPro" id="IPR011993">
    <property type="entry name" value="PH-like_dom_sf"/>
</dbReference>
<dbReference type="InterPro" id="IPR035969">
    <property type="entry name" value="Rab-GAP_TBC_sf"/>
</dbReference>
<dbReference type="FunFam" id="1.10.8.270:FF:000026">
    <property type="entry name" value="TBC (Tre-2/Bub2/Cdc16) domain family"/>
    <property type="match status" value="1"/>
</dbReference>
<name>A0A0N5A3R4_PARTI</name>
<dbReference type="PROSITE" id="PS50003">
    <property type="entry name" value="PH_DOMAIN"/>
    <property type="match status" value="1"/>
</dbReference>
<dbReference type="InterPro" id="IPR001849">
    <property type="entry name" value="PH_domain"/>
</dbReference>
<dbReference type="Proteomes" id="UP000038045">
    <property type="component" value="Unplaced"/>
</dbReference>
<dbReference type="SUPFAM" id="SSF50729">
    <property type="entry name" value="PH domain-like"/>
    <property type="match status" value="1"/>
</dbReference>
<dbReference type="InterPro" id="IPR050302">
    <property type="entry name" value="Rab_GAP_TBC_domain"/>
</dbReference>
<dbReference type="PANTHER" id="PTHR47219:SF20">
    <property type="entry name" value="TBC1 DOMAIN FAMILY MEMBER 2B"/>
    <property type="match status" value="1"/>
</dbReference>
<proteinExistence type="predicted"/>
<dbReference type="Gene3D" id="2.30.29.30">
    <property type="entry name" value="Pleckstrin-homology domain (PH domain)/Phosphotyrosine-binding domain (PTB)"/>
    <property type="match status" value="1"/>
</dbReference>
<organism evidence="3 4">
    <name type="scientific">Parastrongyloides trichosuri</name>
    <name type="common">Possum-specific nematode worm</name>
    <dbReference type="NCBI Taxonomy" id="131310"/>
    <lineage>
        <taxon>Eukaryota</taxon>
        <taxon>Metazoa</taxon>
        <taxon>Ecdysozoa</taxon>
        <taxon>Nematoda</taxon>
        <taxon>Chromadorea</taxon>
        <taxon>Rhabditida</taxon>
        <taxon>Tylenchina</taxon>
        <taxon>Panagrolaimomorpha</taxon>
        <taxon>Strongyloidoidea</taxon>
        <taxon>Strongyloididae</taxon>
        <taxon>Parastrongyloides</taxon>
    </lineage>
</organism>
<feature type="domain" description="PH" evidence="1">
    <location>
        <begin position="17"/>
        <end position="112"/>
    </location>
</feature>
<sequence>MEIPRNDDIPSNNTNKQARYYGYLYKINGIFYNTKKKLWFVSPVDNPFLFWYSTENDMIPLGKFPLGNAKISNCSKNSKAFEIHSDKNTLTLEAETIEEKNDWVNHLVNMKSLDVKSLFENELSKTPPSKFYKGSLDTCMSKNEDKQLEEEGLYEGIEVEDNCMTEAAKTFAEFQCTDVGELEVKLKNYMEVVTNMGEQILTLESELDESHRREDELRKRNFNLEASYYRLKSRYLLLLNHLSYPGEYDDVKNQFYEIMYEEANSDLNESLFVDNKHDDEENKACDSLGFYISNTNETKDSMDIAKSMAQKADAIETKLKTEKSKSYKEWITKWDDFMLKTPENTPKYDEEFKKLVRTSIPGTYRAKLWLYMVNKNVDHIKVEVGDDNYTDPILRLIDSDLARTLPGNKYFSSIRAKKIPELRRILYAYRYYNKEIGYCQGLNRLAALGLLFLKEEDAFWFLVACINLQPKEYYGEKLTGIIIDKAVFAEIVNEKLPRLSSHLKSLDVDIHLYSLKWFMTIFIDSLSHEVYLKIFDCFLNEGNKVIFRFSIALLKMCENDLLDSKTFSAANNILECIKNKNIQFSDLANYAFSSVQSFSSKWINNKREAHYRRQESTSKITK</sequence>
<keyword evidence="3" id="KW-1185">Reference proteome</keyword>
<accession>A0A0N5A3R4</accession>
<dbReference type="PANTHER" id="PTHR47219">
    <property type="entry name" value="RAB GTPASE-ACTIVATING PROTEIN 1-LIKE"/>
    <property type="match status" value="1"/>
</dbReference>
<dbReference type="Pfam" id="PF00169">
    <property type="entry name" value="PH"/>
    <property type="match status" value="1"/>
</dbReference>
<feature type="domain" description="Rab-GAP TBC" evidence="2">
    <location>
        <begin position="359"/>
        <end position="542"/>
    </location>
</feature>
<dbReference type="SUPFAM" id="SSF47923">
    <property type="entry name" value="Ypt/Rab-GAP domain of gyp1p"/>
    <property type="match status" value="2"/>
</dbReference>
<dbReference type="InterPro" id="IPR000195">
    <property type="entry name" value="Rab-GAP-TBC_dom"/>
</dbReference>
<reference evidence="4" key="1">
    <citation type="submission" date="2017-02" db="UniProtKB">
        <authorList>
            <consortium name="WormBaseParasite"/>
        </authorList>
    </citation>
    <scope>IDENTIFICATION</scope>
</reference>
<evidence type="ECO:0000259" key="1">
    <source>
        <dbReference type="PROSITE" id="PS50003"/>
    </source>
</evidence>
<dbReference type="Gene3D" id="1.10.8.270">
    <property type="entry name" value="putative rabgap domain of human tbc1 domain family member 14 like domains"/>
    <property type="match status" value="1"/>
</dbReference>
<dbReference type="GO" id="GO:0005096">
    <property type="term" value="F:GTPase activator activity"/>
    <property type="evidence" value="ECO:0007669"/>
    <property type="project" value="TreeGrafter"/>
</dbReference>
<dbReference type="STRING" id="131310.A0A0N5A3R4"/>
<dbReference type="PROSITE" id="PS50086">
    <property type="entry name" value="TBC_RABGAP"/>
    <property type="match status" value="1"/>
</dbReference>
<dbReference type="GO" id="GO:0031267">
    <property type="term" value="F:small GTPase binding"/>
    <property type="evidence" value="ECO:0007669"/>
    <property type="project" value="TreeGrafter"/>
</dbReference>
<evidence type="ECO:0000313" key="3">
    <source>
        <dbReference type="Proteomes" id="UP000038045"/>
    </source>
</evidence>
<dbReference type="AlphaFoldDB" id="A0A0N5A3R4"/>
<evidence type="ECO:0000259" key="2">
    <source>
        <dbReference type="PROSITE" id="PS50086"/>
    </source>
</evidence>
<dbReference type="SMART" id="SM00164">
    <property type="entry name" value="TBC"/>
    <property type="match status" value="1"/>
</dbReference>
<dbReference type="WBParaSite" id="PTRK_0001626800.1">
    <property type="protein sequence ID" value="PTRK_0001626800.1"/>
    <property type="gene ID" value="PTRK_0001626800"/>
</dbReference>
<protein>
    <submittedName>
        <fullName evidence="4">TBC domain-containing protein</fullName>
    </submittedName>
</protein>
<dbReference type="Pfam" id="PF00566">
    <property type="entry name" value="RabGAP-TBC"/>
    <property type="match status" value="1"/>
</dbReference>